<evidence type="ECO:0000313" key="17">
    <source>
        <dbReference type="Proteomes" id="UP000536835"/>
    </source>
</evidence>
<evidence type="ECO:0000259" key="15">
    <source>
        <dbReference type="Pfam" id="PF07715"/>
    </source>
</evidence>
<dbReference type="PANTHER" id="PTHR32552:SF81">
    <property type="entry name" value="TONB-DEPENDENT OUTER MEMBRANE RECEPTOR"/>
    <property type="match status" value="1"/>
</dbReference>
<reference evidence="16 17" key="1">
    <citation type="submission" date="2020-05" db="EMBL/GenBank/DDBJ databases">
        <title>Parvularcula mediterraneae sp. nov., isolated from polypropylene straw from shallow seawater of the seashore of Laganas in Zakynthos island, Greece.</title>
        <authorList>
            <person name="Szabo I."/>
            <person name="Al-Omari J."/>
            <person name="Rado J."/>
            <person name="Szerdahelyi G.S."/>
        </authorList>
    </citation>
    <scope>NUCLEOTIDE SEQUENCE [LARGE SCALE GENOMIC DNA]</scope>
    <source>
        <strain evidence="16 17">ZS-1/3</strain>
    </source>
</reference>
<keyword evidence="16" id="KW-0675">Receptor</keyword>
<dbReference type="RefSeq" id="WP_173200053.1">
    <property type="nucleotide sequence ID" value="NZ_JABFCX010000003.1"/>
</dbReference>
<keyword evidence="4" id="KW-0410">Iron transport</keyword>
<keyword evidence="2 11" id="KW-0813">Transport</keyword>
<sequence>MPLNKKTISASLAALAVALPGASFAQDDSGDMIIVTAQKREQNIQEVPVAVSVVDAQAIERTAAVNIESIQYLVPSVSFRKGTTSKNSALTIRGIGTISFSGAIEPSVSTVVDGVVLGRSGQAFSELYEVEQLEVLRGPQGTLFGKNASAGVVSITTKRPTDEFEATVLADYFEDNEYRVRGRISGPLSDTVKGSLTVAQSAFDGNIFNVYNNKKVNGYDKMGIRGMLQFDPTDTLSILGIVEHNRSEDDCCADLEVRPSGRNPASAAAPNGAFDLDQRRVDHDFETFMVDETNAFSVQVDKELQNGILLTSITAYREWENAEDREGDFTSIGGTANTPVFGVPFQLHDNGALDTKTFTQEFRITSPDDQRLDYVLGLFFMNLDRTATFTRNASCQNNGGQNQPILDANPGLECNANDIVSATSFTDSSVENIAAFGQIGYDLTEAINAFVGFRYTDDQTSFTHTRRNNDEFGRQGVGVRPAAPNSQFSQASGGFDNTFTGEVSDTDFSARIGATLDIGALAGGGNLGTAYASFNQGYKGPGFNVFYNMGTNDQLPIDAETSDSFEIGYKYVTGDFAFAITAYQADIENFQANNFDNSTGVTITRLTNAGDVSTEGVEIDASWSPSDWLSLTAAVALNEAVIEEFNCPVDPGTGQPPANCSDRSGLDLLFSPDLNYTLGANLKLPINDDTDFIGNLTFARVDDQQSLLPNNDGTVNPVGLLPGYDLLDAQVGVSFMEGQYTVSLIAKNILDESFVTTYSGDGFRYQIPRDADRRFGVRFTGRF</sequence>
<comment type="subcellular location">
    <subcellularLocation>
        <location evidence="1 11">Cell outer membrane</location>
        <topology evidence="1 11">Multi-pass membrane protein</topology>
    </subcellularLocation>
</comment>
<dbReference type="InterPro" id="IPR039426">
    <property type="entry name" value="TonB-dep_rcpt-like"/>
</dbReference>
<accession>A0A7Y3RMW9</accession>
<organism evidence="16 17">
    <name type="scientific">Parvularcula mediterranea</name>
    <dbReference type="NCBI Taxonomy" id="2732508"/>
    <lineage>
        <taxon>Bacteria</taxon>
        <taxon>Pseudomonadati</taxon>
        <taxon>Pseudomonadota</taxon>
        <taxon>Alphaproteobacteria</taxon>
        <taxon>Parvularculales</taxon>
        <taxon>Parvularculaceae</taxon>
        <taxon>Parvularcula</taxon>
    </lineage>
</organism>
<evidence type="ECO:0000256" key="13">
    <source>
        <dbReference type="SAM" id="SignalP"/>
    </source>
</evidence>
<dbReference type="GO" id="GO:0009279">
    <property type="term" value="C:cell outer membrane"/>
    <property type="evidence" value="ECO:0007669"/>
    <property type="project" value="UniProtKB-SubCell"/>
</dbReference>
<keyword evidence="3 11" id="KW-1134">Transmembrane beta strand</keyword>
<name>A0A7Y3RMW9_9PROT</name>
<feature type="chain" id="PRO_5031464924" evidence="13">
    <location>
        <begin position="26"/>
        <end position="783"/>
    </location>
</feature>
<dbReference type="InterPro" id="IPR000531">
    <property type="entry name" value="Beta-barrel_TonB"/>
</dbReference>
<keyword evidence="8 12" id="KW-0798">TonB box</keyword>
<keyword evidence="10 11" id="KW-0998">Cell outer membrane</keyword>
<dbReference type="AlphaFoldDB" id="A0A7Y3RMW9"/>
<dbReference type="InterPro" id="IPR036942">
    <property type="entry name" value="Beta-barrel_TonB_sf"/>
</dbReference>
<comment type="caution">
    <text evidence="16">The sequence shown here is derived from an EMBL/GenBank/DDBJ whole genome shotgun (WGS) entry which is preliminary data.</text>
</comment>
<evidence type="ECO:0000256" key="7">
    <source>
        <dbReference type="ARBA" id="ARBA00023065"/>
    </source>
</evidence>
<evidence type="ECO:0000256" key="9">
    <source>
        <dbReference type="ARBA" id="ARBA00023136"/>
    </source>
</evidence>
<dbReference type="Pfam" id="PF00593">
    <property type="entry name" value="TonB_dep_Rec_b-barrel"/>
    <property type="match status" value="1"/>
</dbReference>
<evidence type="ECO:0000313" key="16">
    <source>
        <dbReference type="EMBL" id="NNU17026.1"/>
    </source>
</evidence>
<keyword evidence="7" id="KW-0406">Ion transport</keyword>
<keyword evidence="13" id="KW-0732">Signal</keyword>
<evidence type="ECO:0000256" key="1">
    <source>
        <dbReference type="ARBA" id="ARBA00004571"/>
    </source>
</evidence>
<feature type="domain" description="TonB-dependent receptor plug" evidence="15">
    <location>
        <begin position="44"/>
        <end position="152"/>
    </location>
</feature>
<evidence type="ECO:0000256" key="2">
    <source>
        <dbReference type="ARBA" id="ARBA00022448"/>
    </source>
</evidence>
<evidence type="ECO:0000256" key="6">
    <source>
        <dbReference type="ARBA" id="ARBA00023004"/>
    </source>
</evidence>
<evidence type="ECO:0000256" key="10">
    <source>
        <dbReference type="ARBA" id="ARBA00023237"/>
    </source>
</evidence>
<dbReference type="Proteomes" id="UP000536835">
    <property type="component" value="Unassembled WGS sequence"/>
</dbReference>
<feature type="signal peptide" evidence="13">
    <location>
        <begin position="1"/>
        <end position="25"/>
    </location>
</feature>
<comment type="similarity">
    <text evidence="11 12">Belongs to the TonB-dependent receptor family.</text>
</comment>
<dbReference type="SUPFAM" id="SSF56935">
    <property type="entry name" value="Porins"/>
    <property type="match status" value="1"/>
</dbReference>
<evidence type="ECO:0000256" key="8">
    <source>
        <dbReference type="ARBA" id="ARBA00023077"/>
    </source>
</evidence>
<dbReference type="GO" id="GO:0006826">
    <property type="term" value="P:iron ion transport"/>
    <property type="evidence" value="ECO:0007669"/>
    <property type="project" value="UniProtKB-KW"/>
</dbReference>
<evidence type="ECO:0000259" key="14">
    <source>
        <dbReference type="Pfam" id="PF00593"/>
    </source>
</evidence>
<feature type="domain" description="TonB-dependent receptor-like beta-barrel" evidence="14">
    <location>
        <begin position="277"/>
        <end position="748"/>
    </location>
</feature>
<dbReference type="InterPro" id="IPR012910">
    <property type="entry name" value="Plug_dom"/>
</dbReference>
<keyword evidence="5 11" id="KW-0812">Transmembrane</keyword>
<keyword evidence="9 11" id="KW-0472">Membrane</keyword>
<evidence type="ECO:0000256" key="5">
    <source>
        <dbReference type="ARBA" id="ARBA00022692"/>
    </source>
</evidence>
<evidence type="ECO:0000256" key="11">
    <source>
        <dbReference type="PROSITE-ProRule" id="PRU01360"/>
    </source>
</evidence>
<dbReference type="PANTHER" id="PTHR32552">
    <property type="entry name" value="FERRICHROME IRON RECEPTOR-RELATED"/>
    <property type="match status" value="1"/>
</dbReference>
<evidence type="ECO:0000256" key="4">
    <source>
        <dbReference type="ARBA" id="ARBA00022496"/>
    </source>
</evidence>
<proteinExistence type="inferred from homology"/>
<evidence type="ECO:0000256" key="3">
    <source>
        <dbReference type="ARBA" id="ARBA00022452"/>
    </source>
</evidence>
<dbReference type="PROSITE" id="PS52016">
    <property type="entry name" value="TONB_DEPENDENT_REC_3"/>
    <property type="match status" value="1"/>
</dbReference>
<keyword evidence="17" id="KW-1185">Reference proteome</keyword>
<evidence type="ECO:0000256" key="12">
    <source>
        <dbReference type="RuleBase" id="RU003357"/>
    </source>
</evidence>
<dbReference type="EMBL" id="JABFCX010000003">
    <property type="protein sequence ID" value="NNU17026.1"/>
    <property type="molecule type" value="Genomic_DNA"/>
</dbReference>
<protein>
    <submittedName>
        <fullName evidence="16">TonB-dependent receptor</fullName>
    </submittedName>
</protein>
<dbReference type="Pfam" id="PF07715">
    <property type="entry name" value="Plug"/>
    <property type="match status" value="1"/>
</dbReference>
<gene>
    <name evidence="16" type="ORF">HK107_11910</name>
</gene>
<dbReference type="Gene3D" id="2.40.170.20">
    <property type="entry name" value="TonB-dependent receptor, beta-barrel domain"/>
    <property type="match status" value="1"/>
</dbReference>
<keyword evidence="6" id="KW-0408">Iron</keyword>